<dbReference type="Gene3D" id="3.50.50.60">
    <property type="entry name" value="FAD/NAD(P)-binding domain"/>
    <property type="match status" value="1"/>
</dbReference>
<reference evidence="6 7" key="1">
    <citation type="journal article" date="2014" name="Nat. Commun.">
        <title>Molecular traces of alternative social organization in a termite genome.</title>
        <authorList>
            <person name="Terrapon N."/>
            <person name="Li C."/>
            <person name="Robertson H.M."/>
            <person name="Ji L."/>
            <person name="Meng X."/>
            <person name="Booth W."/>
            <person name="Chen Z."/>
            <person name="Childers C.P."/>
            <person name="Glastad K.M."/>
            <person name="Gokhale K."/>
            <person name="Gowin J."/>
            <person name="Gronenberg W."/>
            <person name="Hermansen R.A."/>
            <person name="Hu H."/>
            <person name="Hunt B.G."/>
            <person name="Huylmans A.K."/>
            <person name="Khalil S.M."/>
            <person name="Mitchell R.D."/>
            <person name="Munoz-Torres M.C."/>
            <person name="Mustard J.A."/>
            <person name="Pan H."/>
            <person name="Reese J.T."/>
            <person name="Scharf M.E."/>
            <person name="Sun F."/>
            <person name="Vogel H."/>
            <person name="Xiao J."/>
            <person name="Yang W."/>
            <person name="Yang Z."/>
            <person name="Yang Z."/>
            <person name="Zhou J."/>
            <person name="Zhu J."/>
            <person name="Brent C.S."/>
            <person name="Elsik C.G."/>
            <person name="Goodisman M.A."/>
            <person name="Liberles D.A."/>
            <person name="Roe R.M."/>
            <person name="Vargo E.L."/>
            <person name="Vilcinskas A."/>
            <person name="Wang J."/>
            <person name="Bornberg-Bauer E."/>
            <person name="Korb J."/>
            <person name="Zhang G."/>
            <person name="Liebig J."/>
        </authorList>
    </citation>
    <scope>NUCLEOTIDE SEQUENCE [LARGE SCALE GENOMIC DNA]</scope>
    <source>
        <tissue evidence="6">Whole organism</tissue>
    </source>
</reference>
<keyword evidence="2" id="KW-0285">Flavoprotein</keyword>
<sequence length="792" mass="86025">MSALQAGCNCAAPYIGPALTETCGAGAFAIFMGMLDMFLRKQCDLEDPCGRIKGRETVDSTGYDFIVVGGGSGGAVVASRLSEVPGWKVLLLEAGGDEPPGSQVPSMVINYQGSELDWNYKTEPERVACLGNPEQRCDWIRGKVLGGSSVLNGMMYIRGHPRDYNAWAKAGNTGWSYQDVLPYFMKSEDNLQMNKMDRGMHGTGGPLTVTQFPHRPPLAEAILQAGRELGYPADVDLNGKSYTGFVIAQTTSRNGSRMSTARAFLRPARNRPNLHIILNATVTKVLINPTTKKAEGVEFVRKGSKQTARASKEVVLSAGAINSPQLLLLSGVGPKQHLAKVRVPLVHDLRGVGQNLHNHVAVFINFLLRENATADLDWAAATEYMQNRKGPLSSTGLSQITAKLNSMYADPAGDNPDVQLFFGGYLANCARTGTVEEPADTENPTNKRSISISPVVLHPKSRGNITLNSSNPLDPPLMYANYLSDPSDMATLLDAINISLKLGNTRVLRERFGFELDKAPIPSCVEKSSFGSRGYWECYARTATGPENHQVGSCRMGPSSDPMAVVDPELRVYGVKNLRIVDASIMPTVVSGNTNAPVIMIAEKGSDMIKKQWLPNIANRFDFGDGKENVSVTSGLAGNNPSHYGGYNHGGHPNWGGFRPHYWQGGVGSSHQHPNQGYYSGRAYHQNQGFIDAETHGWNQGHAVHQYQSGFDNEAHGNTAHYVNSVHAEPVLQSTGPSNSRTNSFFFVPNKTGQSDDGHYHSPSPLARTGNSVKGNQQNYWFPNKPKPQQAH</sequence>
<accession>A0A067QZE3</accession>
<dbReference type="SUPFAM" id="SSF51905">
    <property type="entry name" value="FAD/NAD(P)-binding domain"/>
    <property type="match status" value="1"/>
</dbReference>
<dbReference type="Pfam" id="PF05199">
    <property type="entry name" value="GMC_oxred_C"/>
    <property type="match status" value="1"/>
</dbReference>
<feature type="domain" description="Glucose-methanol-choline oxidoreductase N-terminal" evidence="4">
    <location>
        <begin position="142"/>
        <end position="165"/>
    </location>
</feature>
<dbReference type="InterPro" id="IPR007867">
    <property type="entry name" value="GMC_OxRtase_C"/>
</dbReference>
<keyword evidence="7" id="KW-1185">Reference proteome</keyword>
<keyword evidence="2" id="KW-0274">FAD</keyword>
<dbReference type="PROSITE" id="PS00624">
    <property type="entry name" value="GMC_OXRED_2"/>
    <property type="match status" value="1"/>
</dbReference>
<feature type="region of interest" description="Disordered" evidence="3">
    <location>
        <begin position="731"/>
        <end position="792"/>
    </location>
</feature>
<organism evidence="6 7">
    <name type="scientific">Zootermopsis nevadensis</name>
    <name type="common">Dampwood termite</name>
    <dbReference type="NCBI Taxonomy" id="136037"/>
    <lineage>
        <taxon>Eukaryota</taxon>
        <taxon>Metazoa</taxon>
        <taxon>Ecdysozoa</taxon>
        <taxon>Arthropoda</taxon>
        <taxon>Hexapoda</taxon>
        <taxon>Insecta</taxon>
        <taxon>Pterygota</taxon>
        <taxon>Neoptera</taxon>
        <taxon>Polyneoptera</taxon>
        <taxon>Dictyoptera</taxon>
        <taxon>Blattodea</taxon>
        <taxon>Blattoidea</taxon>
        <taxon>Termitoidae</taxon>
        <taxon>Termopsidae</taxon>
        <taxon>Zootermopsis</taxon>
    </lineage>
</organism>
<evidence type="ECO:0000313" key="7">
    <source>
        <dbReference type="Proteomes" id="UP000027135"/>
    </source>
</evidence>
<dbReference type="InterPro" id="IPR012132">
    <property type="entry name" value="GMC_OxRdtase"/>
</dbReference>
<dbReference type="AlphaFoldDB" id="A0A067QZE3"/>
<proteinExistence type="inferred from homology"/>
<dbReference type="InterPro" id="IPR036188">
    <property type="entry name" value="FAD/NAD-bd_sf"/>
</dbReference>
<dbReference type="InterPro" id="IPR000172">
    <property type="entry name" value="GMC_OxRdtase_N"/>
</dbReference>
<gene>
    <name evidence="6" type="ORF">L798_15370</name>
</gene>
<dbReference type="EMBL" id="KK853157">
    <property type="protein sequence ID" value="KDR10473.1"/>
    <property type="molecule type" value="Genomic_DNA"/>
</dbReference>
<evidence type="ECO:0000259" key="4">
    <source>
        <dbReference type="PROSITE" id="PS00623"/>
    </source>
</evidence>
<evidence type="ECO:0000256" key="1">
    <source>
        <dbReference type="ARBA" id="ARBA00010790"/>
    </source>
</evidence>
<dbReference type="OMA" id="QWDANAY"/>
<dbReference type="PANTHER" id="PTHR11552:SF217">
    <property type="entry name" value="GLUCOSE DEHYDROGENASE [FAD, QUINONE]"/>
    <property type="match status" value="1"/>
</dbReference>
<dbReference type="PROSITE" id="PS00623">
    <property type="entry name" value="GMC_OXRED_1"/>
    <property type="match status" value="1"/>
</dbReference>
<dbReference type="InParanoid" id="A0A067QZE3"/>
<feature type="compositionally biased region" description="Polar residues" evidence="3">
    <location>
        <begin position="732"/>
        <end position="753"/>
    </location>
</feature>
<dbReference type="Pfam" id="PF00732">
    <property type="entry name" value="GMC_oxred_N"/>
    <property type="match status" value="1"/>
</dbReference>
<dbReference type="Gene3D" id="3.30.560.10">
    <property type="entry name" value="Glucose Oxidase, domain 3"/>
    <property type="match status" value="1"/>
</dbReference>
<dbReference type="GO" id="GO:0016614">
    <property type="term" value="F:oxidoreductase activity, acting on CH-OH group of donors"/>
    <property type="evidence" value="ECO:0007669"/>
    <property type="project" value="InterPro"/>
</dbReference>
<evidence type="ECO:0000256" key="2">
    <source>
        <dbReference type="RuleBase" id="RU003968"/>
    </source>
</evidence>
<evidence type="ECO:0000256" key="3">
    <source>
        <dbReference type="SAM" id="MobiDB-lite"/>
    </source>
</evidence>
<evidence type="ECO:0000259" key="5">
    <source>
        <dbReference type="PROSITE" id="PS00624"/>
    </source>
</evidence>
<feature type="domain" description="Glucose-methanol-choline oxidoreductase N-terminal" evidence="5">
    <location>
        <begin position="319"/>
        <end position="333"/>
    </location>
</feature>
<protein>
    <submittedName>
        <fullName evidence="6">Glucose dehydrogenase [acceptor]</fullName>
    </submittedName>
</protein>
<dbReference type="STRING" id="136037.A0A067QZE3"/>
<dbReference type="GO" id="GO:0050660">
    <property type="term" value="F:flavin adenine dinucleotide binding"/>
    <property type="evidence" value="ECO:0007669"/>
    <property type="project" value="InterPro"/>
</dbReference>
<dbReference type="eggNOG" id="KOG1238">
    <property type="taxonomic scope" value="Eukaryota"/>
</dbReference>
<dbReference type="SUPFAM" id="SSF54373">
    <property type="entry name" value="FAD-linked reductases, C-terminal domain"/>
    <property type="match status" value="1"/>
</dbReference>
<comment type="similarity">
    <text evidence="1 2">Belongs to the GMC oxidoreductase family.</text>
</comment>
<name>A0A067QZE3_ZOONE</name>
<dbReference type="PANTHER" id="PTHR11552">
    <property type="entry name" value="GLUCOSE-METHANOL-CHOLINE GMC OXIDOREDUCTASE"/>
    <property type="match status" value="1"/>
</dbReference>
<dbReference type="OrthoDB" id="269227at2759"/>
<dbReference type="Proteomes" id="UP000027135">
    <property type="component" value="Unassembled WGS sequence"/>
</dbReference>
<evidence type="ECO:0000313" key="6">
    <source>
        <dbReference type="EMBL" id="KDR10473.1"/>
    </source>
</evidence>
<feature type="compositionally biased region" description="Polar residues" evidence="3">
    <location>
        <begin position="769"/>
        <end position="781"/>
    </location>
</feature>